<accession>A0AAD9JRF4</accession>
<name>A0AAD9JRF4_RIDPI</name>
<evidence type="ECO:0000313" key="3">
    <source>
        <dbReference type="EMBL" id="KAK2157566.1"/>
    </source>
</evidence>
<dbReference type="EMBL" id="JAODUO010001867">
    <property type="protein sequence ID" value="KAK2157565.1"/>
    <property type="molecule type" value="Genomic_DNA"/>
</dbReference>
<feature type="compositionally biased region" description="Basic and acidic residues" evidence="1">
    <location>
        <begin position="81"/>
        <end position="102"/>
    </location>
</feature>
<dbReference type="Proteomes" id="UP001209878">
    <property type="component" value="Unassembled WGS sequence"/>
</dbReference>
<dbReference type="EMBL" id="JAODUO010001867">
    <property type="protein sequence ID" value="KAK2157566.1"/>
    <property type="molecule type" value="Genomic_DNA"/>
</dbReference>
<evidence type="ECO:0000256" key="1">
    <source>
        <dbReference type="SAM" id="MobiDB-lite"/>
    </source>
</evidence>
<sequence>MTERKRYTKQTYGTPYNHIKPRQCKYDRVRTLTVHHTNTNKDTSKTTHKECGKHKWLLRNHAKALSMRVRPRAYTNGTPYKQEKDTSKTTKNECGEHKWYTT</sequence>
<reference evidence="3" key="1">
    <citation type="journal article" date="2023" name="Mol. Biol. Evol.">
        <title>Third-Generation Sequencing Reveals the Adaptive Role of the Epigenome in Three Deep-Sea Polychaetes.</title>
        <authorList>
            <person name="Perez M."/>
            <person name="Aroh O."/>
            <person name="Sun Y."/>
            <person name="Lan Y."/>
            <person name="Juniper S.K."/>
            <person name="Young C.R."/>
            <person name="Angers B."/>
            <person name="Qian P.Y."/>
        </authorList>
    </citation>
    <scope>NUCLEOTIDE SEQUENCE</scope>
    <source>
        <strain evidence="3">R07B-5</strain>
    </source>
</reference>
<organism evidence="3 4">
    <name type="scientific">Ridgeia piscesae</name>
    <name type="common">Tubeworm</name>
    <dbReference type="NCBI Taxonomy" id="27915"/>
    <lineage>
        <taxon>Eukaryota</taxon>
        <taxon>Metazoa</taxon>
        <taxon>Spiralia</taxon>
        <taxon>Lophotrochozoa</taxon>
        <taxon>Annelida</taxon>
        <taxon>Polychaeta</taxon>
        <taxon>Sedentaria</taxon>
        <taxon>Canalipalpata</taxon>
        <taxon>Sabellida</taxon>
        <taxon>Siboglinidae</taxon>
        <taxon>Ridgeia</taxon>
    </lineage>
</organism>
<dbReference type="AlphaFoldDB" id="A0AAD9JRF4"/>
<gene>
    <name evidence="3" type="ORF">NP493_1870g00000</name>
    <name evidence="2" type="ORF">NP493_1870g00001</name>
</gene>
<feature type="region of interest" description="Disordered" evidence="1">
    <location>
        <begin position="68"/>
        <end position="102"/>
    </location>
</feature>
<comment type="caution">
    <text evidence="3">The sequence shown here is derived from an EMBL/GenBank/DDBJ whole genome shotgun (WGS) entry which is preliminary data.</text>
</comment>
<keyword evidence="4" id="KW-1185">Reference proteome</keyword>
<proteinExistence type="predicted"/>
<evidence type="ECO:0000313" key="2">
    <source>
        <dbReference type="EMBL" id="KAK2157565.1"/>
    </source>
</evidence>
<evidence type="ECO:0000313" key="4">
    <source>
        <dbReference type="Proteomes" id="UP001209878"/>
    </source>
</evidence>
<protein>
    <submittedName>
        <fullName evidence="3">Uncharacterized protein</fullName>
    </submittedName>
</protein>